<evidence type="ECO:0000256" key="1">
    <source>
        <dbReference type="ARBA" id="ARBA00001917"/>
    </source>
</evidence>
<comment type="cofactor">
    <cofactor evidence="1">
        <name>FMN</name>
        <dbReference type="ChEBI" id="CHEBI:58210"/>
    </cofactor>
</comment>
<dbReference type="InterPro" id="IPR002563">
    <property type="entry name" value="Flavin_Rdtase-like_dom"/>
</dbReference>
<evidence type="ECO:0000313" key="6">
    <source>
        <dbReference type="EMBL" id="GLR15868.1"/>
    </source>
</evidence>
<keyword evidence="2" id="KW-0285">Flavoprotein</keyword>
<proteinExistence type="inferred from homology"/>
<evidence type="ECO:0000256" key="3">
    <source>
        <dbReference type="ARBA" id="ARBA00022643"/>
    </source>
</evidence>
<comment type="caution">
    <text evidence="6">The sequence shown here is derived from an EMBL/GenBank/DDBJ whole genome shotgun (WGS) entry which is preliminary data.</text>
</comment>
<dbReference type="SMART" id="SM00903">
    <property type="entry name" value="Flavin_Reduct"/>
    <property type="match status" value="1"/>
</dbReference>
<evidence type="ECO:0000256" key="2">
    <source>
        <dbReference type="ARBA" id="ARBA00022630"/>
    </source>
</evidence>
<dbReference type="EMBL" id="BSOH01000001">
    <property type="protein sequence ID" value="GLR15868.1"/>
    <property type="molecule type" value="Genomic_DNA"/>
</dbReference>
<dbReference type="RefSeq" id="WP_235294553.1">
    <property type="nucleotide sequence ID" value="NZ_BSOH01000001.1"/>
</dbReference>
<dbReference type="PANTHER" id="PTHR33798:SF5">
    <property type="entry name" value="FLAVIN REDUCTASE LIKE DOMAIN-CONTAINING PROTEIN"/>
    <property type="match status" value="1"/>
</dbReference>
<dbReference type="PANTHER" id="PTHR33798">
    <property type="entry name" value="FLAVOPROTEIN OXYGENASE"/>
    <property type="match status" value="1"/>
</dbReference>
<dbReference type="GO" id="GO:0016646">
    <property type="term" value="F:oxidoreductase activity, acting on the CH-NH group of donors, NAD or NADP as acceptor"/>
    <property type="evidence" value="ECO:0007669"/>
    <property type="project" value="UniProtKB-ARBA"/>
</dbReference>
<reference evidence="6" key="1">
    <citation type="journal article" date="2014" name="Int. J. Syst. Evol. Microbiol.">
        <title>Complete genome sequence of Corynebacterium casei LMG S-19264T (=DSM 44701T), isolated from a smear-ripened cheese.</title>
        <authorList>
            <consortium name="US DOE Joint Genome Institute (JGI-PGF)"/>
            <person name="Walter F."/>
            <person name="Albersmeier A."/>
            <person name="Kalinowski J."/>
            <person name="Ruckert C."/>
        </authorList>
    </citation>
    <scope>NUCLEOTIDE SEQUENCE</scope>
    <source>
        <strain evidence="6">NBRC 108769</strain>
    </source>
</reference>
<feature type="domain" description="Flavin reductase like" evidence="5">
    <location>
        <begin position="22"/>
        <end position="178"/>
    </location>
</feature>
<dbReference type="AlphaFoldDB" id="A0AA37WCB8"/>
<dbReference type="SUPFAM" id="SSF50475">
    <property type="entry name" value="FMN-binding split barrel"/>
    <property type="match status" value="1"/>
</dbReference>
<evidence type="ECO:0000313" key="7">
    <source>
        <dbReference type="Proteomes" id="UP001156666"/>
    </source>
</evidence>
<dbReference type="InterPro" id="IPR012349">
    <property type="entry name" value="Split_barrel_FMN-bd"/>
</dbReference>
<dbReference type="Proteomes" id="UP001156666">
    <property type="component" value="Unassembled WGS sequence"/>
</dbReference>
<accession>A0AA37WCB8</accession>
<name>A0AA37WCB8_9BACT</name>
<keyword evidence="7" id="KW-1185">Reference proteome</keyword>
<gene>
    <name evidence="6" type="ORF">GCM10007940_04830</name>
</gene>
<comment type="similarity">
    <text evidence="4">Belongs to the flavoredoxin family.</text>
</comment>
<dbReference type="Pfam" id="PF01613">
    <property type="entry name" value="Flavin_Reduct"/>
    <property type="match status" value="1"/>
</dbReference>
<dbReference type="Gene3D" id="2.30.110.10">
    <property type="entry name" value="Electron Transport, Fmn-binding Protein, Chain A"/>
    <property type="match status" value="1"/>
</dbReference>
<keyword evidence="3" id="KW-0288">FMN</keyword>
<reference evidence="6" key="2">
    <citation type="submission" date="2023-01" db="EMBL/GenBank/DDBJ databases">
        <title>Draft genome sequence of Portibacter lacus strain NBRC 108769.</title>
        <authorList>
            <person name="Sun Q."/>
            <person name="Mori K."/>
        </authorList>
    </citation>
    <scope>NUCLEOTIDE SEQUENCE</scope>
    <source>
        <strain evidence="6">NBRC 108769</strain>
    </source>
</reference>
<sequence>MTKIKIQPNIAGVAQTYKLLSSAIAPRPIAFASTVDKEGRVNLSPFSFFNVFGPNPATLVFSPVRSVRTGENKHTLENIKEVPEVSISIVNYSMVEQMSLASTAYEKGVNEYEKSGFTPSESTFIKPPFVSESPVSFECKVKEVIEMGNEGGAGNLVICEVVQIHMDDDYLDESGDLDPKKLDLVARMGGNWYCRANGDALFEIPKPIRSLGMGVDSLPLEVRNSSILTGNNLGRLGNLNRLPSEKELEEYRQTFSLHEEVSIHKAAQVKLEAGETWEALLMLLC</sequence>
<evidence type="ECO:0000259" key="5">
    <source>
        <dbReference type="SMART" id="SM00903"/>
    </source>
</evidence>
<dbReference type="GO" id="GO:0010181">
    <property type="term" value="F:FMN binding"/>
    <property type="evidence" value="ECO:0007669"/>
    <property type="project" value="InterPro"/>
</dbReference>
<organism evidence="6 7">
    <name type="scientific">Portibacter lacus</name>
    <dbReference type="NCBI Taxonomy" id="1099794"/>
    <lineage>
        <taxon>Bacteria</taxon>
        <taxon>Pseudomonadati</taxon>
        <taxon>Bacteroidota</taxon>
        <taxon>Saprospiria</taxon>
        <taxon>Saprospirales</taxon>
        <taxon>Haliscomenobacteraceae</taxon>
        <taxon>Portibacter</taxon>
    </lineage>
</organism>
<protein>
    <submittedName>
        <fullName evidence="6">Flavin reductase</fullName>
    </submittedName>
</protein>
<evidence type="ECO:0000256" key="4">
    <source>
        <dbReference type="ARBA" id="ARBA00038054"/>
    </source>
</evidence>